<proteinExistence type="predicted"/>
<name>A0A161ZG19_PSEFL</name>
<organism evidence="1 2">
    <name type="scientific">Pseudomonas fluorescens</name>
    <dbReference type="NCBI Taxonomy" id="294"/>
    <lineage>
        <taxon>Bacteria</taxon>
        <taxon>Pseudomonadati</taxon>
        <taxon>Pseudomonadota</taxon>
        <taxon>Gammaproteobacteria</taxon>
        <taxon>Pseudomonadales</taxon>
        <taxon>Pseudomonadaceae</taxon>
        <taxon>Pseudomonas</taxon>
    </lineage>
</organism>
<sequence>MNNPDNLLLDVTQKVVLLKLQELKQTPQGAIYGRVLTIADLKAKGHDLTPDQLQVALSISFADVADRLGIQFFQALPPAALEQFTLMSIMRNEDCAGLLKSLINSFMVTYMTQATSAAAFGHLEGLEALRKQVAVSRGLTPMPMAPHAGSSTQ</sequence>
<protein>
    <submittedName>
        <fullName evidence="1">Uncharacterized protein</fullName>
    </submittedName>
</protein>
<reference evidence="2" key="1">
    <citation type="submission" date="2016-03" db="EMBL/GenBank/DDBJ databases">
        <authorList>
            <person name="Ray J."/>
            <person name="Price M."/>
            <person name="Deutschbauer A."/>
        </authorList>
    </citation>
    <scope>NUCLEOTIDE SEQUENCE [LARGE SCALE GENOMIC DNA]</scope>
    <source>
        <strain evidence="2">FW300-N1B4</strain>
    </source>
</reference>
<dbReference type="OrthoDB" id="6862729at2"/>
<dbReference type="RefSeq" id="WP_063340857.1">
    <property type="nucleotide sequence ID" value="NZ_LUKJ01000002.1"/>
</dbReference>
<dbReference type="AlphaFoldDB" id="A0A161ZG19"/>
<gene>
    <name evidence="1" type="ORF">A1D17_04525</name>
</gene>
<dbReference type="EMBL" id="LUKJ01000002">
    <property type="protein sequence ID" value="KZN20812.1"/>
    <property type="molecule type" value="Genomic_DNA"/>
</dbReference>
<evidence type="ECO:0000313" key="1">
    <source>
        <dbReference type="EMBL" id="KZN20812.1"/>
    </source>
</evidence>
<reference evidence="1 2" key="2">
    <citation type="journal article" date="2018" name="Nature">
        <title>Mutant phenotypes for thousands of bacterial genes of unknown function.</title>
        <authorList>
            <person name="Price M.N."/>
            <person name="Wetmore K.M."/>
            <person name="Waters R.J."/>
            <person name="Callaghan M."/>
            <person name="Ray J."/>
            <person name="Liu H."/>
            <person name="Kuehl J.V."/>
            <person name="Melnyk R.A."/>
            <person name="Lamson J.S."/>
            <person name="Suh Y."/>
            <person name="Carlson H.K."/>
            <person name="Esquivel Z."/>
            <person name="Sadeeshkumar H."/>
            <person name="Chakraborty R."/>
            <person name="Zane G.M."/>
            <person name="Rubin B.E."/>
            <person name="Wall J.D."/>
            <person name="Visel A."/>
            <person name="Bristow J."/>
            <person name="Blow M.J."/>
            <person name="Arkin A.P."/>
            <person name="Deutschbauer A.M."/>
        </authorList>
    </citation>
    <scope>NUCLEOTIDE SEQUENCE [LARGE SCALE GENOMIC DNA]</scope>
    <source>
        <strain evidence="1 2">FW300-N1B4</strain>
    </source>
</reference>
<evidence type="ECO:0000313" key="2">
    <source>
        <dbReference type="Proteomes" id="UP000076489"/>
    </source>
</evidence>
<dbReference type="Proteomes" id="UP000076489">
    <property type="component" value="Unassembled WGS sequence"/>
</dbReference>
<comment type="caution">
    <text evidence="1">The sequence shown here is derived from an EMBL/GenBank/DDBJ whole genome shotgun (WGS) entry which is preliminary data.</text>
</comment>
<accession>A0A161ZG19</accession>